<dbReference type="Proteomes" id="UP000177141">
    <property type="component" value="Unassembled WGS sequence"/>
</dbReference>
<feature type="transmembrane region" description="Helical" evidence="8">
    <location>
        <begin position="194"/>
        <end position="210"/>
    </location>
</feature>
<feature type="transmembrane region" description="Helical" evidence="8">
    <location>
        <begin position="171"/>
        <end position="189"/>
    </location>
</feature>
<evidence type="ECO:0000256" key="8">
    <source>
        <dbReference type="SAM" id="Phobius"/>
    </source>
</evidence>
<keyword evidence="7 8" id="KW-0472">Membrane</keyword>
<evidence type="ECO:0000256" key="5">
    <source>
        <dbReference type="ARBA" id="ARBA00022692"/>
    </source>
</evidence>
<evidence type="ECO:0000256" key="3">
    <source>
        <dbReference type="ARBA" id="ARBA00022676"/>
    </source>
</evidence>
<keyword evidence="3" id="KW-0328">Glycosyltransferase</keyword>
<sequence length="545" mass="63614">MGCYFYLLKLHHAKMEINLSIKAKSLKGLIETVKKNISLRSIVIISIVLSIISTTYFFFNDQIVTYGDAESHLNIAKRVVHSITPGVAQIGGIWLPLPHMMLVPFVYFDFLWRTGLAGSIVSGVSFIVSSVFLYRITYFLTKDKVISFVSFIIFASNPNILYLQSTPMTELVLIMFFLLSTYYFIRFIYNSENIIYLIIAAFFGFCASLSRYDGWFLVLFEAMAIVVLYIGKKKFWREMEGKLFLFSTLAFLGVLLWILWDYLILGDPFYFTNSQFSAKTQQQNWYIRGELPSYHNIFSALYYYFVTSLSNSGFLIFLTSIVGLIIFLKDHFKEQKIYLVLLILFVPFIFNVATLFLGQSVIFIPHITPNTFEWTLFNVRYGVMMIPVVTILFSYLLTRRSVTTYFVLALIFVLQFMLYFVGYSDVITLADGTRGLSKAERHDAEYWLKDNYDDGLVLIDDYARTVSIVRTKIPMQNIIYIGNRKYWEESFNQPEKYATWIVMQRDDAVWQGIYGKPHIQSRLFKYFNKVYTSPDILIFRKIRTT</sequence>
<dbReference type="PANTHER" id="PTHR33908:SF11">
    <property type="entry name" value="MEMBRANE PROTEIN"/>
    <property type="match status" value="1"/>
</dbReference>
<dbReference type="STRING" id="1802061.A3A93_04590"/>
<dbReference type="EMBL" id="MGAL01000016">
    <property type="protein sequence ID" value="OGK48442.1"/>
    <property type="molecule type" value="Genomic_DNA"/>
</dbReference>
<keyword evidence="4" id="KW-0808">Transferase</keyword>
<feature type="transmembrane region" description="Helical" evidence="8">
    <location>
        <begin position="379"/>
        <end position="398"/>
    </location>
</feature>
<dbReference type="GO" id="GO:0009103">
    <property type="term" value="P:lipopolysaccharide biosynthetic process"/>
    <property type="evidence" value="ECO:0007669"/>
    <property type="project" value="UniProtKB-ARBA"/>
</dbReference>
<feature type="domain" description="Glycosyltransferase RgtA/B/C/D-like" evidence="9">
    <location>
        <begin position="117"/>
        <end position="260"/>
    </location>
</feature>
<feature type="transmembrane region" description="Helical" evidence="8">
    <location>
        <begin position="243"/>
        <end position="260"/>
    </location>
</feature>
<dbReference type="InterPro" id="IPR050297">
    <property type="entry name" value="LipidA_mod_glycosyltrf_83"/>
</dbReference>
<keyword evidence="5 8" id="KW-0812">Transmembrane</keyword>
<accession>A0A1F7IYK6</accession>
<proteinExistence type="predicted"/>
<comment type="subcellular location">
    <subcellularLocation>
        <location evidence="1">Cell membrane</location>
        <topology evidence="1">Multi-pass membrane protein</topology>
    </subcellularLocation>
</comment>
<dbReference type="GO" id="GO:0005886">
    <property type="term" value="C:plasma membrane"/>
    <property type="evidence" value="ECO:0007669"/>
    <property type="project" value="UniProtKB-SubCell"/>
</dbReference>
<feature type="transmembrane region" description="Helical" evidence="8">
    <location>
        <begin position="339"/>
        <end position="367"/>
    </location>
</feature>
<evidence type="ECO:0000256" key="6">
    <source>
        <dbReference type="ARBA" id="ARBA00022989"/>
    </source>
</evidence>
<name>A0A1F7IYK6_9BACT</name>
<feature type="transmembrane region" description="Helical" evidence="8">
    <location>
        <begin position="110"/>
        <end position="133"/>
    </location>
</feature>
<keyword evidence="6 8" id="KW-1133">Transmembrane helix</keyword>
<feature type="transmembrane region" description="Helical" evidence="8">
    <location>
        <begin position="145"/>
        <end position="165"/>
    </location>
</feature>
<evidence type="ECO:0000259" key="9">
    <source>
        <dbReference type="Pfam" id="PF13231"/>
    </source>
</evidence>
<feature type="transmembrane region" description="Helical" evidence="8">
    <location>
        <begin position="37"/>
        <end position="59"/>
    </location>
</feature>
<dbReference type="Pfam" id="PF13231">
    <property type="entry name" value="PMT_2"/>
    <property type="match status" value="1"/>
</dbReference>
<evidence type="ECO:0000256" key="7">
    <source>
        <dbReference type="ARBA" id="ARBA00023136"/>
    </source>
</evidence>
<evidence type="ECO:0000313" key="11">
    <source>
        <dbReference type="Proteomes" id="UP000177141"/>
    </source>
</evidence>
<feature type="transmembrane region" description="Helical" evidence="8">
    <location>
        <begin position="301"/>
        <end position="327"/>
    </location>
</feature>
<dbReference type="GO" id="GO:0016763">
    <property type="term" value="F:pentosyltransferase activity"/>
    <property type="evidence" value="ECO:0007669"/>
    <property type="project" value="TreeGrafter"/>
</dbReference>
<evidence type="ECO:0000256" key="2">
    <source>
        <dbReference type="ARBA" id="ARBA00022475"/>
    </source>
</evidence>
<evidence type="ECO:0000256" key="4">
    <source>
        <dbReference type="ARBA" id="ARBA00022679"/>
    </source>
</evidence>
<feature type="transmembrane region" description="Helical" evidence="8">
    <location>
        <begin position="216"/>
        <end position="231"/>
    </location>
</feature>
<comment type="caution">
    <text evidence="10">The sequence shown here is derived from an EMBL/GenBank/DDBJ whole genome shotgun (WGS) entry which is preliminary data.</text>
</comment>
<dbReference type="PANTHER" id="PTHR33908">
    <property type="entry name" value="MANNOSYLTRANSFERASE YKCB-RELATED"/>
    <property type="match status" value="1"/>
</dbReference>
<evidence type="ECO:0000256" key="1">
    <source>
        <dbReference type="ARBA" id="ARBA00004651"/>
    </source>
</evidence>
<protein>
    <recommendedName>
        <fullName evidence="9">Glycosyltransferase RgtA/B/C/D-like domain-containing protein</fullName>
    </recommendedName>
</protein>
<organism evidence="10 11">
    <name type="scientific">Candidatus Roizmanbacteria bacterium RIFCSPLOWO2_01_FULL_38_12</name>
    <dbReference type="NCBI Taxonomy" id="1802061"/>
    <lineage>
        <taxon>Bacteria</taxon>
        <taxon>Candidatus Roizmaniibacteriota</taxon>
    </lineage>
</organism>
<gene>
    <name evidence="10" type="ORF">A3A93_04590</name>
</gene>
<evidence type="ECO:0000313" key="10">
    <source>
        <dbReference type="EMBL" id="OGK48442.1"/>
    </source>
</evidence>
<dbReference type="AlphaFoldDB" id="A0A1F7IYK6"/>
<reference evidence="10 11" key="1">
    <citation type="journal article" date="2016" name="Nat. Commun.">
        <title>Thousands of microbial genomes shed light on interconnected biogeochemical processes in an aquifer system.</title>
        <authorList>
            <person name="Anantharaman K."/>
            <person name="Brown C.T."/>
            <person name="Hug L.A."/>
            <person name="Sharon I."/>
            <person name="Castelle C.J."/>
            <person name="Probst A.J."/>
            <person name="Thomas B.C."/>
            <person name="Singh A."/>
            <person name="Wilkins M.J."/>
            <person name="Karaoz U."/>
            <person name="Brodie E.L."/>
            <person name="Williams K.H."/>
            <person name="Hubbard S.S."/>
            <person name="Banfield J.F."/>
        </authorList>
    </citation>
    <scope>NUCLEOTIDE SEQUENCE [LARGE SCALE GENOMIC DNA]</scope>
</reference>
<feature type="transmembrane region" description="Helical" evidence="8">
    <location>
        <begin position="405"/>
        <end position="423"/>
    </location>
</feature>
<keyword evidence="2" id="KW-1003">Cell membrane</keyword>
<dbReference type="InterPro" id="IPR038731">
    <property type="entry name" value="RgtA/B/C-like"/>
</dbReference>